<feature type="compositionally biased region" description="Polar residues" evidence="1">
    <location>
        <begin position="589"/>
        <end position="626"/>
    </location>
</feature>
<accession>A0AAV4I136</accession>
<organism evidence="2 3">
    <name type="scientific">Elysia marginata</name>
    <dbReference type="NCBI Taxonomy" id="1093978"/>
    <lineage>
        <taxon>Eukaryota</taxon>
        <taxon>Metazoa</taxon>
        <taxon>Spiralia</taxon>
        <taxon>Lophotrochozoa</taxon>
        <taxon>Mollusca</taxon>
        <taxon>Gastropoda</taxon>
        <taxon>Heterobranchia</taxon>
        <taxon>Euthyneura</taxon>
        <taxon>Panpulmonata</taxon>
        <taxon>Sacoglossa</taxon>
        <taxon>Placobranchoidea</taxon>
        <taxon>Plakobranchidae</taxon>
        <taxon>Elysia</taxon>
    </lineage>
</organism>
<feature type="region of interest" description="Disordered" evidence="1">
    <location>
        <begin position="710"/>
        <end position="825"/>
    </location>
</feature>
<feature type="region of interest" description="Disordered" evidence="1">
    <location>
        <begin position="105"/>
        <end position="204"/>
    </location>
</feature>
<evidence type="ECO:0000256" key="1">
    <source>
        <dbReference type="SAM" id="MobiDB-lite"/>
    </source>
</evidence>
<feature type="region of interest" description="Disordered" evidence="1">
    <location>
        <begin position="534"/>
        <end position="558"/>
    </location>
</feature>
<comment type="caution">
    <text evidence="2">The sequence shown here is derived from an EMBL/GenBank/DDBJ whole genome shotgun (WGS) entry which is preliminary data.</text>
</comment>
<proteinExistence type="predicted"/>
<keyword evidence="3" id="KW-1185">Reference proteome</keyword>
<evidence type="ECO:0000313" key="3">
    <source>
        <dbReference type="Proteomes" id="UP000762676"/>
    </source>
</evidence>
<feature type="region of interest" description="Disordered" evidence="1">
    <location>
        <begin position="277"/>
        <end position="334"/>
    </location>
</feature>
<feature type="region of interest" description="Disordered" evidence="1">
    <location>
        <begin position="589"/>
        <end position="692"/>
    </location>
</feature>
<feature type="region of interest" description="Disordered" evidence="1">
    <location>
        <begin position="371"/>
        <end position="446"/>
    </location>
</feature>
<feature type="compositionally biased region" description="Low complexity" evidence="1">
    <location>
        <begin position="105"/>
        <end position="160"/>
    </location>
</feature>
<reference evidence="2 3" key="1">
    <citation type="journal article" date="2021" name="Elife">
        <title>Chloroplast acquisition without the gene transfer in kleptoplastic sea slugs, Plakobranchus ocellatus.</title>
        <authorList>
            <person name="Maeda T."/>
            <person name="Takahashi S."/>
            <person name="Yoshida T."/>
            <person name="Shimamura S."/>
            <person name="Takaki Y."/>
            <person name="Nagai Y."/>
            <person name="Toyoda A."/>
            <person name="Suzuki Y."/>
            <person name="Arimoto A."/>
            <person name="Ishii H."/>
            <person name="Satoh N."/>
            <person name="Nishiyama T."/>
            <person name="Hasebe M."/>
            <person name="Maruyama T."/>
            <person name="Minagawa J."/>
            <person name="Obokata J."/>
            <person name="Shigenobu S."/>
        </authorList>
    </citation>
    <scope>NUCLEOTIDE SEQUENCE [LARGE SCALE GENOMIC DNA]</scope>
</reference>
<feature type="compositionally biased region" description="Polar residues" evidence="1">
    <location>
        <begin position="278"/>
        <end position="292"/>
    </location>
</feature>
<feature type="compositionally biased region" description="Polar residues" evidence="1">
    <location>
        <begin position="808"/>
        <end position="824"/>
    </location>
</feature>
<evidence type="ECO:0000313" key="2">
    <source>
        <dbReference type="EMBL" id="GFS04158.1"/>
    </source>
</evidence>
<feature type="compositionally biased region" description="Low complexity" evidence="1">
    <location>
        <begin position="760"/>
        <end position="807"/>
    </location>
</feature>
<feature type="compositionally biased region" description="Low complexity" evidence="1">
    <location>
        <begin position="542"/>
        <end position="552"/>
    </location>
</feature>
<dbReference type="Proteomes" id="UP000762676">
    <property type="component" value="Unassembled WGS sequence"/>
</dbReference>
<feature type="compositionally biased region" description="Polar residues" evidence="1">
    <location>
        <begin position="380"/>
        <end position="396"/>
    </location>
</feature>
<gene>
    <name evidence="2" type="ORF">ElyMa_001168100</name>
</gene>
<feature type="compositionally biased region" description="Low complexity" evidence="1">
    <location>
        <begin position="325"/>
        <end position="334"/>
    </location>
</feature>
<name>A0AAV4I136_9GAST</name>
<feature type="compositionally biased region" description="Low complexity" evidence="1">
    <location>
        <begin position="301"/>
        <end position="316"/>
    </location>
</feature>
<sequence length="1024" mass="112067">MAEIRIPTDRIPADILHRLQAIGHSIIFPGSNTTPPPQSSSSALAAAATTTTTSNASSDAAGVSSVADQARAVYHCSHFLQDETQRILRGQLSKAEETMTHQKLPFPAASSSSTPTPHMAAAASSTSPPTSSSTSLLPTPKSSLSSYPSTSSSPPLLGPFSSPPGPAPGDRSSGFPGHLDMFSPHTGMSVSPGHDETDGQTPQTNQDSIVHALDLNKHRKRGGHPVDESDIVRIFPMNEDEEHDTHGQEEPDNIPNNVERPSEIVRVFQQEEQELLLSQNKRASSTPTKRFFSSSRHHNKGSSSINSKGNSIGASSENTNVFNHQPPCVQQSPQVQALSAGSVVPHVLSEPPVFTLGEDDSEDFAAGEETFTRQRRPLATPNSTPSKSKPVGSSETTPKHQRQCTSNAGYGFTNSARLTPPVSAIARRSPGGLVTPPMTPDDMGEDEVFSYDLSRDDSLPLSNRRALDRRHSDLSIELRQLKHAHLYPHHAHSSGSAPPKCSPFSPAQRLSELTFGDRQQTRKRLSFEDCEEEKSCRRPGDSSSIEVVQSSSRNTVDSFSPLLESSATSSLRASYNSEPMLTHYQHHSNTVRNNDSIRTKNCNSSSSFVDTIQPTKRIQHLKSQTYRPRPSKSVSPSLKSHRSPSSHPGTQSEDSRADYNTSPLSHAYLQPQAPPPSPSQPMGDQYMDSPLRGAMPQAHHMIYSSRALPRGRLHSEGDDVTSEVSSATLGRPRGQTFSHVKRRRLDNPDAANDTRPFTMQQQQQERQLQQRQQQQQEQQQQQQHQRQQQYQQQHTVLRQEQQQTNQQRSHTPPSPQAQHTQSSPPCACATIERDFLQVAESAYKRIRRLDNTPGDFDRFRQEMAQTNDMLKEWLLVMGNIRTICCHAPSTSKQQADTPPVTSAPLPSSTPFSSSCSSSFSSLPLPSPLPSSLPSIQASTSSVPQVTVSSSSSAYSTSSLLHQRHQQAACMSSSSSSSSSLVSTSLPAQLTSMASRDFINPSDDIDDDLNDHDNSESVFHRRFLV</sequence>
<feature type="compositionally biased region" description="Polar residues" evidence="1">
    <location>
        <begin position="403"/>
        <end position="417"/>
    </location>
</feature>
<protein>
    <submittedName>
        <fullName evidence="2">Uncharacterized protein</fullName>
    </submittedName>
</protein>
<feature type="region of interest" description="Disordered" evidence="1">
    <location>
        <begin position="488"/>
        <end position="507"/>
    </location>
</feature>
<dbReference type="AlphaFoldDB" id="A0AAV4I136"/>
<dbReference type="EMBL" id="BMAT01002300">
    <property type="protein sequence ID" value="GFS04158.1"/>
    <property type="molecule type" value="Genomic_DNA"/>
</dbReference>
<feature type="region of interest" description="Disordered" evidence="1">
    <location>
        <begin position="27"/>
        <end position="47"/>
    </location>
</feature>